<feature type="region of interest" description="Disordered" evidence="1">
    <location>
        <begin position="1"/>
        <end position="40"/>
    </location>
</feature>
<protein>
    <submittedName>
        <fullName evidence="2">Uncharacterized protein</fullName>
    </submittedName>
</protein>
<organism evidence="2 3">
    <name type="scientific">Candidatus Wolfebacteria bacterium RBG_13_41_7</name>
    <dbReference type="NCBI Taxonomy" id="1802554"/>
    <lineage>
        <taxon>Bacteria</taxon>
        <taxon>Candidatus Wolfeibacteriota</taxon>
    </lineage>
</organism>
<evidence type="ECO:0000256" key="1">
    <source>
        <dbReference type="SAM" id="MobiDB-lite"/>
    </source>
</evidence>
<proteinExistence type="predicted"/>
<dbReference type="Proteomes" id="UP000182002">
    <property type="component" value="Unassembled WGS sequence"/>
</dbReference>
<accession>A0A1F8DNQ0</accession>
<comment type="caution">
    <text evidence="2">The sequence shown here is derived from an EMBL/GenBank/DDBJ whole genome shotgun (WGS) entry which is preliminary data.</text>
</comment>
<evidence type="ECO:0000313" key="2">
    <source>
        <dbReference type="EMBL" id="OGM90240.1"/>
    </source>
</evidence>
<dbReference type="EMBL" id="MGIO01000005">
    <property type="protein sequence ID" value="OGM90240.1"/>
    <property type="molecule type" value="Genomic_DNA"/>
</dbReference>
<gene>
    <name evidence="2" type="ORF">A3J77_00260</name>
</gene>
<evidence type="ECO:0000313" key="3">
    <source>
        <dbReference type="Proteomes" id="UP000182002"/>
    </source>
</evidence>
<feature type="compositionally biased region" description="Polar residues" evidence="1">
    <location>
        <begin position="25"/>
        <end position="35"/>
    </location>
</feature>
<reference evidence="2 3" key="1">
    <citation type="journal article" date="2016" name="Nat. Commun.">
        <title>Thousands of microbial genomes shed light on interconnected biogeochemical processes in an aquifer system.</title>
        <authorList>
            <person name="Anantharaman K."/>
            <person name="Brown C.T."/>
            <person name="Hug L.A."/>
            <person name="Sharon I."/>
            <person name="Castelle C.J."/>
            <person name="Probst A.J."/>
            <person name="Thomas B.C."/>
            <person name="Singh A."/>
            <person name="Wilkins M.J."/>
            <person name="Karaoz U."/>
            <person name="Brodie E.L."/>
            <person name="Williams K.H."/>
            <person name="Hubbard S.S."/>
            <person name="Banfield J.F."/>
        </authorList>
    </citation>
    <scope>NUCLEOTIDE SEQUENCE [LARGE SCALE GENOMIC DNA]</scope>
</reference>
<dbReference type="AlphaFoldDB" id="A0A1F8DNQ0"/>
<sequence length="61" mass="6594">MSTETKQINPGEMKVSRPYSCVDSPPSTRSDSSGGKTPVDIAKEFHEKCVLVSVADMHGQL</sequence>
<name>A0A1F8DNQ0_9BACT</name>